<evidence type="ECO:0000313" key="9">
    <source>
        <dbReference type="Proteomes" id="UP000070186"/>
    </source>
</evidence>
<name>A0A133XJ19_9RHOO</name>
<proteinExistence type="inferred from homology"/>
<comment type="subcellular location">
    <subcellularLocation>
        <location evidence="1">Membrane</location>
    </subcellularLocation>
</comment>
<dbReference type="PANTHER" id="PTHR32089">
    <property type="entry name" value="METHYL-ACCEPTING CHEMOTAXIS PROTEIN MCPB"/>
    <property type="match status" value="1"/>
</dbReference>
<dbReference type="GO" id="GO:0006935">
    <property type="term" value="P:chemotaxis"/>
    <property type="evidence" value="ECO:0007669"/>
    <property type="project" value="UniProtKB-ARBA"/>
</dbReference>
<dbReference type="InterPro" id="IPR004089">
    <property type="entry name" value="MCPsignal_dom"/>
</dbReference>
<organism evidence="8 9">
    <name type="scientific">Dechloromonas denitrificans</name>
    <dbReference type="NCBI Taxonomy" id="281362"/>
    <lineage>
        <taxon>Bacteria</taxon>
        <taxon>Pseudomonadati</taxon>
        <taxon>Pseudomonadota</taxon>
        <taxon>Betaproteobacteria</taxon>
        <taxon>Rhodocyclales</taxon>
        <taxon>Azonexaceae</taxon>
        <taxon>Dechloromonas</taxon>
    </lineage>
</organism>
<accession>A0A133XJ19</accession>
<dbReference type="InterPro" id="IPR003660">
    <property type="entry name" value="HAMP_dom"/>
</dbReference>
<dbReference type="PANTHER" id="PTHR32089:SF112">
    <property type="entry name" value="LYSOZYME-LIKE PROTEIN-RELATED"/>
    <property type="match status" value="1"/>
</dbReference>
<feature type="transmembrane region" description="Helical" evidence="5">
    <location>
        <begin position="187"/>
        <end position="205"/>
    </location>
</feature>
<keyword evidence="2 4" id="KW-0807">Transducer</keyword>
<gene>
    <name evidence="8" type="ORF">AT959_09540</name>
</gene>
<dbReference type="Gene3D" id="3.30.450.290">
    <property type="match status" value="1"/>
</dbReference>
<evidence type="ECO:0000256" key="5">
    <source>
        <dbReference type="SAM" id="Phobius"/>
    </source>
</evidence>
<evidence type="ECO:0000256" key="2">
    <source>
        <dbReference type="ARBA" id="ARBA00023224"/>
    </source>
</evidence>
<reference evidence="8 9" key="1">
    <citation type="submission" date="2015-12" db="EMBL/GenBank/DDBJ databases">
        <title>Nitrous oxide reduction kinetics distinguish bacteria harboring typical versus atypical NosZ.</title>
        <authorList>
            <person name="Yoon S."/>
            <person name="Nissen S."/>
            <person name="Park D."/>
            <person name="Sanford R.A."/>
            <person name="Loeffler F.E."/>
        </authorList>
    </citation>
    <scope>NUCLEOTIDE SEQUENCE [LARGE SCALE GENOMIC DNA]</scope>
    <source>
        <strain evidence="8 9">ATCC BAA-841</strain>
    </source>
</reference>
<dbReference type="SMART" id="SM00304">
    <property type="entry name" value="HAMP"/>
    <property type="match status" value="2"/>
</dbReference>
<dbReference type="RefSeq" id="WP_066882741.1">
    <property type="nucleotide sequence ID" value="NZ_LODL01000019.1"/>
</dbReference>
<evidence type="ECO:0000256" key="3">
    <source>
        <dbReference type="ARBA" id="ARBA00029447"/>
    </source>
</evidence>
<comment type="caution">
    <text evidence="8">The sequence shown here is derived from an EMBL/GenBank/DDBJ whole genome shotgun (WGS) entry which is preliminary data.</text>
</comment>
<dbReference type="PROSITE" id="PS50111">
    <property type="entry name" value="CHEMOTAXIS_TRANSDUC_2"/>
    <property type="match status" value="1"/>
</dbReference>
<dbReference type="Pfam" id="PF00672">
    <property type="entry name" value="HAMP"/>
    <property type="match status" value="1"/>
</dbReference>
<dbReference type="GO" id="GO:0016020">
    <property type="term" value="C:membrane"/>
    <property type="evidence" value="ECO:0007669"/>
    <property type="project" value="UniProtKB-SubCell"/>
</dbReference>
<keyword evidence="5" id="KW-0812">Transmembrane</keyword>
<feature type="transmembrane region" description="Helical" evidence="5">
    <location>
        <begin position="15"/>
        <end position="33"/>
    </location>
</feature>
<dbReference type="SMART" id="SM00283">
    <property type="entry name" value="MA"/>
    <property type="match status" value="1"/>
</dbReference>
<sequence>MPRFADLKIWVRLTAAIWLTLAIIWTIVIVWATQVNRDTAIRQAQDFAQSIHEMTMAGLTGMMITGTVGQREVFLDQIKQLSIIKDLHVARSDAVAKLYGPDTKSKRELDALEKQVMASGTPYLSVESAGGNSFLHVINPTKASKNYLGKDCILCHQVPEGTVLGVVSMKVSLDSVESDVAAFRLKIAGVALAAVGALLVIIYLLTHHFVTAPLDEMRKGLRDIASGEGDLTRRLPIKGKDEVGQAALVFNEMMENFNQLVRQVRDSASQVSARVAALSDNADRVSQSSHLQNEKSNEAATAVEQLVSSISSIAQSAEHVQHQSQESLARANEGSRNLNVLLGEMNVVERAVKEMATSVNEFVRNTEAITSMTREVKDIAEQTNLLALNAAIEAARAGEQGRGFAVVADEVRKLAEKSSRSASEIDAITAMLSAQSVAVRRSIEEGLEHLESSQSAVATVSNVLQATNGSVTEVGHGLDNIAAETDQQRRFSGNVEASIEAIAGMARDNSGTVEQTAGAAHDLKRLAEGLAAMVGRFKV</sequence>
<dbReference type="SUPFAM" id="SSF58104">
    <property type="entry name" value="Methyl-accepting chemotaxis protein (MCP) signaling domain"/>
    <property type="match status" value="1"/>
</dbReference>
<dbReference type="AlphaFoldDB" id="A0A133XJ19"/>
<evidence type="ECO:0000313" key="8">
    <source>
        <dbReference type="EMBL" id="KXB30943.1"/>
    </source>
</evidence>
<evidence type="ECO:0000256" key="4">
    <source>
        <dbReference type="PROSITE-ProRule" id="PRU00284"/>
    </source>
</evidence>
<dbReference type="Gene3D" id="1.10.287.950">
    <property type="entry name" value="Methyl-accepting chemotaxis protein"/>
    <property type="match status" value="1"/>
</dbReference>
<dbReference type="Proteomes" id="UP000070186">
    <property type="component" value="Unassembled WGS sequence"/>
</dbReference>
<feature type="domain" description="HAMP" evidence="7">
    <location>
        <begin position="208"/>
        <end position="262"/>
    </location>
</feature>
<dbReference type="FunFam" id="1.10.287.950:FF:000001">
    <property type="entry name" value="Methyl-accepting chemotaxis sensory transducer"/>
    <property type="match status" value="1"/>
</dbReference>
<evidence type="ECO:0000259" key="7">
    <source>
        <dbReference type="PROSITE" id="PS50885"/>
    </source>
</evidence>
<keyword evidence="9" id="KW-1185">Reference proteome</keyword>
<keyword evidence="5" id="KW-0472">Membrane</keyword>
<evidence type="ECO:0000256" key="1">
    <source>
        <dbReference type="ARBA" id="ARBA00004370"/>
    </source>
</evidence>
<dbReference type="CDD" id="cd06225">
    <property type="entry name" value="HAMP"/>
    <property type="match status" value="1"/>
</dbReference>
<dbReference type="PROSITE" id="PS50885">
    <property type="entry name" value="HAMP"/>
    <property type="match status" value="1"/>
</dbReference>
<dbReference type="GO" id="GO:0007165">
    <property type="term" value="P:signal transduction"/>
    <property type="evidence" value="ECO:0007669"/>
    <property type="project" value="UniProtKB-KW"/>
</dbReference>
<comment type="similarity">
    <text evidence="3">Belongs to the methyl-accepting chemotaxis (MCP) protein family.</text>
</comment>
<evidence type="ECO:0000259" key="6">
    <source>
        <dbReference type="PROSITE" id="PS50111"/>
    </source>
</evidence>
<dbReference type="STRING" id="281362.AT959_09540"/>
<dbReference type="EMBL" id="LODL01000019">
    <property type="protein sequence ID" value="KXB30943.1"/>
    <property type="molecule type" value="Genomic_DNA"/>
</dbReference>
<feature type="domain" description="Methyl-accepting transducer" evidence="6">
    <location>
        <begin position="267"/>
        <end position="503"/>
    </location>
</feature>
<protein>
    <submittedName>
        <fullName evidence="8">Chemotaxis protein</fullName>
    </submittedName>
</protein>
<keyword evidence="5" id="KW-1133">Transmembrane helix</keyword>
<dbReference type="Pfam" id="PF00015">
    <property type="entry name" value="MCPsignal"/>
    <property type="match status" value="1"/>
</dbReference>